<sequence length="57" mass="6556">MVTFWLKIKEPYELNRCVYTPDYSQGAAESFSQINQLHEVDCLCLMVRSGLSIQEVA</sequence>
<reference evidence="1 2" key="1">
    <citation type="submission" date="2023-12" db="EMBL/GenBank/DDBJ databases">
        <title>Baltic Sea Cyanobacteria.</title>
        <authorList>
            <person name="Delbaje E."/>
            <person name="Fewer D.P."/>
            <person name="Shishido T.K."/>
        </authorList>
    </citation>
    <scope>NUCLEOTIDE SEQUENCE [LARGE SCALE GENOMIC DNA]</scope>
    <source>
        <strain evidence="1 2">UHCC-0300</strain>
    </source>
</reference>
<organism evidence="1 2">
    <name type="scientific">Nodularia harveyana UHCC-0300</name>
    <dbReference type="NCBI Taxonomy" id="2974287"/>
    <lineage>
        <taxon>Bacteria</taxon>
        <taxon>Bacillati</taxon>
        <taxon>Cyanobacteriota</taxon>
        <taxon>Cyanophyceae</taxon>
        <taxon>Nostocales</taxon>
        <taxon>Nodulariaceae</taxon>
        <taxon>Nodularia</taxon>
    </lineage>
</organism>
<name>A0ABU5UG40_9CYAN</name>
<gene>
    <name evidence="1" type="ORF">VB620_13170</name>
</gene>
<proteinExistence type="predicted"/>
<keyword evidence="2" id="KW-1185">Reference proteome</keyword>
<dbReference type="RefSeq" id="WP_323196609.1">
    <property type="nucleotide sequence ID" value="NZ_JAYGHG010000021.1"/>
</dbReference>
<evidence type="ECO:0000313" key="2">
    <source>
        <dbReference type="Proteomes" id="UP001302120"/>
    </source>
</evidence>
<dbReference type="EMBL" id="JAYGHG010000021">
    <property type="protein sequence ID" value="MEA5582288.1"/>
    <property type="molecule type" value="Genomic_DNA"/>
</dbReference>
<protein>
    <submittedName>
        <fullName evidence="1">Uncharacterized protein</fullName>
    </submittedName>
</protein>
<accession>A0ABU5UG40</accession>
<comment type="caution">
    <text evidence="1">The sequence shown here is derived from an EMBL/GenBank/DDBJ whole genome shotgun (WGS) entry which is preliminary data.</text>
</comment>
<evidence type="ECO:0000313" key="1">
    <source>
        <dbReference type="EMBL" id="MEA5582288.1"/>
    </source>
</evidence>
<dbReference type="Proteomes" id="UP001302120">
    <property type="component" value="Unassembled WGS sequence"/>
</dbReference>